<evidence type="ECO:0000313" key="2">
    <source>
        <dbReference type="EMBL" id="KAK2602320.1"/>
    </source>
</evidence>
<feature type="compositionally biased region" description="Polar residues" evidence="1">
    <location>
        <begin position="351"/>
        <end position="362"/>
    </location>
</feature>
<feature type="compositionally biased region" description="Basic and acidic residues" evidence="1">
    <location>
        <begin position="726"/>
        <end position="735"/>
    </location>
</feature>
<dbReference type="EMBL" id="JAUJFL010000005">
    <property type="protein sequence ID" value="KAK2602320.1"/>
    <property type="molecule type" value="Genomic_DNA"/>
</dbReference>
<name>A0AAD9SA64_PHOAM</name>
<feature type="region of interest" description="Disordered" evidence="1">
    <location>
        <begin position="309"/>
        <end position="529"/>
    </location>
</feature>
<feature type="compositionally biased region" description="Basic and acidic residues" evidence="1">
    <location>
        <begin position="610"/>
        <end position="624"/>
    </location>
</feature>
<feature type="compositionally biased region" description="Basic residues" evidence="1">
    <location>
        <begin position="495"/>
        <end position="510"/>
    </location>
</feature>
<dbReference type="AlphaFoldDB" id="A0AAD9SA64"/>
<feature type="compositionally biased region" description="Polar residues" evidence="1">
    <location>
        <begin position="370"/>
        <end position="382"/>
    </location>
</feature>
<comment type="caution">
    <text evidence="2">The sequence shown here is derived from an EMBL/GenBank/DDBJ whole genome shotgun (WGS) entry which is preliminary data.</text>
</comment>
<feature type="compositionally biased region" description="Basic residues" evidence="1">
    <location>
        <begin position="625"/>
        <end position="639"/>
    </location>
</feature>
<protein>
    <submittedName>
        <fullName evidence="2">Uncharacterized protein</fullName>
    </submittedName>
</protein>
<feature type="region of interest" description="Disordered" evidence="1">
    <location>
        <begin position="610"/>
        <end position="748"/>
    </location>
</feature>
<feature type="compositionally biased region" description="Polar residues" evidence="1">
    <location>
        <begin position="776"/>
        <end position="796"/>
    </location>
</feature>
<feature type="region of interest" description="Disordered" evidence="1">
    <location>
        <begin position="762"/>
        <end position="873"/>
    </location>
</feature>
<feature type="compositionally biased region" description="Basic and acidic residues" evidence="1">
    <location>
        <begin position="822"/>
        <end position="841"/>
    </location>
</feature>
<evidence type="ECO:0000256" key="1">
    <source>
        <dbReference type="SAM" id="MobiDB-lite"/>
    </source>
</evidence>
<feature type="compositionally biased region" description="Acidic residues" evidence="1">
    <location>
        <begin position="691"/>
        <end position="703"/>
    </location>
</feature>
<dbReference type="Proteomes" id="UP001265746">
    <property type="component" value="Unassembled WGS sequence"/>
</dbReference>
<accession>A0AAD9SA64</accession>
<reference evidence="2" key="1">
    <citation type="submission" date="2023-06" db="EMBL/GenBank/DDBJ databases">
        <authorList>
            <person name="Noh H."/>
        </authorList>
    </citation>
    <scope>NUCLEOTIDE SEQUENCE</scope>
    <source>
        <strain evidence="2">DUCC20226</strain>
    </source>
</reference>
<keyword evidence="3" id="KW-1185">Reference proteome</keyword>
<organism evidence="2 3">
    <name type="scientific">Phomopsis amygdali</name>
    <name type="common">Fusicoccum amygdali</name>
    <dbReference type="NCBI Taxonomy" id="1214568"/>
    <lineage>
        <taxon>Eukaryota</taxon>
        <taxon>Fungi</taxon>
        <taxon>Dikarya</taxon>
        <taxon>Ascomycota</taxon>
        <taxon>Pezizomycotina</taxon>
        <taxon>Sordariomycetes</taxon>
        <taxon>Sordariomycetidae</taxon>
        <taxon>Diaporthales</taxon>
        <taxon>Diaporthaceae</taxon>
        <taxon>Diaporthe</taxon>
    </lineage>
</organism>
<feature type="compositionally biased region" description="Polar residues" evidence="1">
    <location>
        <begin position="441"/>
        <end position="457"/>
    </location>
</feature>
<proteinExistence type="predicted"/>
<gene>
    <name evidence="2" type="ORF">N8I77_008864</name>
</gene>
<feature type="compositionally biased region" description="Polar residues" evidence="1">
    <location>
        <begin position="805"/>
        <end position="820"/>
    </location>
</feature>
<feature type="compositionally biased region" description="Basic and acidic residues" evidence="1">
    <location>
        <begin position="640"/>
        <end position="656"/>
    </location>
</feature>
<sequence length="873" mass="96530">MSTFNNMPQTFSFLKLFSSDAKDDSHLQKIRDRIYSLTWSRERRDPAKLDWIVSENGFKRNAQLRLIEEAPHRLNNDSTDGLPCWLLLVNKQISTDFIRFIYSVNDLDILVDLKAVHTNQNEAKLDKIVSYLQKASLQCYTRSARIRIHFPDKYPFQDLPEFNQHALDNIAGTLDEFKQLTHFSIRIVPMQGPEVYELRLATFPFYPMSMTNWSIRMLNSTTYNWDIVAGEQVHQLNLAWDLYQETGSLTATVHAADDAQKSNVQGDQALIAEEADGVSNKTMVAQKKNGSQKRKDRKLKALSTATALTVSSAASKAPSMSLRPNSTLPVPEKDDRAVSPPDPDLIPGEDSSLTGAVVSKQTAGDMAGSEPSSQTTQIAAGSTQPPTPPPDPTELRQTCGLMNTSAAGLDDGGMENEDNAKKCSRVADPSEFSPKEPVQRDNPQMTSPISSAPSSVTLGRDQTDEEGVIHATLEETPRESTAIAEGAEAGEQPGQKRKKRRNRKKAKKPKAANTADNLSDGDDAQRTAAEVENDEAFLAEAIGAPEIIPLGNGWDGLIVDNTRDFPLTEIVEMKPVEGQDRFLSYTRANGRRGIISRSAELDRLLRQKERMAAHETERQAERTRTKEKRQAKKMKKTLMRRKEPSDSLRRSVEDIKQLVSGKQGSDPKKQLGGIARQVLEQEVPVTRDNSSEDFDSSDEDASSQEDVGSSSVQAHHPQRKSPMHLGHVETNDSHQRRQPSSSNLAAKLGNIRSKPLILLYNKDDTSEDGLDPGHPGSSQADQSGLTNAQNLDQHTMATIEGGSESGSTQDSSQTVGTNIASVERKQHQDGQVEERPLIRELDDSDDSDDCRSIAPQYGDEQRLLTPDDDSSAE</sequence>
<evidence type="ECO:0000313" key="3">
    <source>
        <dbReference type="Proteomes" id="UP001265746"/>
    </source>
</evidence>